<accession>A0A0S7WUK1</accession>
<gene>
    <name evidence="2" type="ORF">AMJ39_02950</name>
</gene>
<name>A0A0S7WUK1_UNCT6</name>
<organism evidence="2 3">
    <name type="scientific">candidate division TA06 bacterium DG_24</name>
    <dbReference type="NCBI Taxonomy" id="1703770"/>
    <lineage>
        <taxon>Bacteria</taxon>
        <taxon>Bacteria division TA06</taxon>
    </lineage>
</organism>
<dbReference type="EMBL" id="LIZS01000011">
    <property type="protein sequence ID" value="KPJ53861.1"/>
    <property type="molecule type" value="Genomic_DNA"/>
</dbReference>
<protein>
    <submittedName>
        <fullName evidence="2">Uncharacterized protein</fullName>
    </submittedName>
</protein>
<evidence type="ECO:0000313" key="2">
    <source>
        <dbReference type="EMBL" id="KPJ53861.1"/>
    </source>
</evidence>
<sequence length="81" mass="8897">MGRYIREQIVSRSSPRQDRYSGVEPKQVGFLGGETFGETVFGPLCCRRQCGLEHNVTPARGGMSVCVDGTRHLTVVAQIVD</sequence>
<proteinExistence type="predicted"/>
<dbReference type="Proteomes" id="UP000052008">
    <property type="component" value="Unassembled WGS sequence"/>
</dbReference>
<evidence type="ECO:0000313" key="3">
    <source>
        <dbReference type="Proteomes" id="UP000052008"/>
    </source>
</evidence>
<dbReference type="STRING" id="1703770.AMJ39_02950"/>
<evidence type="ECO:0000256" key="1">
    <source>
        <dbReference type="SAM" id="MobiDB-lite"/>
    </source>
</evidence>
<reference evidence="2 3" key="1">
    <citation type="journal article" date="2015" name="Microbiome">
        <title>Genomic resolution of linkages in carbon, nitrogen, and sulfur cycling among widespread estuary sediment bacteria.</title>
        <authorList>
            <person name="Baker B.J."/>
            <person name="Lazar C.S."/>
            <person name="Teske A.P."/>
            <person name="Dick G.J."/>
        </authorList>
    </citation>
    <scope>NUCLEOTIDE SEQUENCE [LARGE SCALE GENOMIC DNA]</scope>
    <source>
        <strain evidence="2">DG_24</strain>
    </source>
</reference>
<feature type="region of interest" description="Disordered" evidence="1">
    <location>
        <begin position="1"/>
        <end position="22"/>
    </location>
</feature>
<comment type="caution">
    <text evidence="2">The sequence shown here is derived from an EMBL/GenBank/DDBJ whole genome shotgun (WGS) entry which is preliminary data.</text>
</comment>
<dbReference type="AlphaFoldDB" id="A0A0S7WUK1"/>